<keyword evidence="4" id="KW-0378">Hydrolase</keyword>
<dbReference type="EC" id="3.5.1.4" evidence="3"/>
<dbReference type="EMBL" id="LASV01000040">
    <property type="protein sequence ID" value="KKA24963.1"/>
    <property type="molecule type" value="Genomic_DNA"/>
</dbReference>
<evidence type="ECO:0000313" key="7">
    <source>
        <dbReference type="EMBL" id="KKA24963.1"/>
    </source>
</evidence>
<dbReference type="GO" id="GO:0004040">
    <property type="term" value="F:amidase activity"/>
    <property type="evidence" value="ECO:0007669"/>
    <property type="project" value="UniProtKB-EC"/>
</dbReference>
<evidence type="ECO:0000256" key="2">
    <source>
        <dbReference type="ARBA" id="ARBA00009199"/>
    </source>
</evidence>
<evidence type="ECO:0000256" key="4">
    <source>
        <dbReference type="ARBA" id="ARBA00022801"/>
    </source>
</evidence>
<dbReference type="PANTHER" id="PTHR46072">
    <property type="entry name" value="AMIDASE-RELATED-RELATED"/>
    <property type="match status" value="1"/>
</dbReference>
<reference evidence="7 8" key="1">
    <citation type="submission" date="2015-04" db="EMBL/GenBank/DDBJ databases">
        <authorList>
            <person name="Heijne W.H."/>
            <person name="Fedorova N.D."/>
            <person name="Nierman W.C."/>
            <person name="Vollebregt A.W."/>
            <person name="Zhao Z."/>
            <person name="Wu L."/>
            <person name="Kumar M."/>
            <person name="Stam H."/>
            <person name="van den Berg M.A."/>
            <person name="Pel H.J."/>
        </authorList>
    </citation>
    <scope>NUCLEOTIDE SEQUENCE [LARGE SCALE GENOMIC DNA]</scope>
    <source>
        <strain evidence="7 8">CBS 393.64</strain>
    </source>
</reference>
<dbReference type="PANTHER" id="PTHR46072:SF2">
    <property type="entry name" value="AMIDASE (EUROFUNG)"/>
    <property type="match status" value="1"/>
</dbReference>
<feature type="domain" description="Amidase" evidence="6">
    <location>
        <begin position="321"/>
        <end position="432"/>
    </location>
</feature>
<sequence length="447" mass="48763">MPPNTPPWQERARAKQAQILADVPPAFIHTELTFSETDTQSMLEVPRTLLSPLEQEITSLKAEDLVAALVRGQYTAVQVLDAFTHRAAIAHRLLNCCLQFCYRAARARAEELDSIIGRTSNPYNRSFSCGGSSGGEGALLAFRGGPMGVGTDLGGSIRSPSAYQGLWGLRPSTGRFPYHRMRNSCEGQGTIPSVVGPMTHSPASLELFAKTVVDSQPWLADPKCLPIPWRDAEAQEIAREGRKLRIGIMHWDKLRIFSADANGDIERTIALSQEPGLEMIGKTNRAPLTILESWDLAVERTNFQAAVLQQWAATASAAGGEGAVMDAYIAPVNPSICPKHGDYSRVRYLAYVSTVNLLDLSACTVPWTFVDKQRPAHQADDPSGERDAAGNPIPAPTCDLDRRIRANYDPVVYDGLPVTVQVVARKLEEEKVIAIAKVLERLRGGQG</sequence>
<dbReference type="SUPFAM" id="SSF75304">
    <property type="entry name" value="Amidase signature (AS) enzymes"/>
    <property type="match status" value="1"/>
</dbReference>
<dbReference type="GeneID" id="25313051"/>
<feature type="compositionally biased region" description="Basic and acidic residues" evidence="5">
    <location>
        <begin position="375"/>
        <end position="388"/>
    </location>
</feature>
<proteinExistence type="inferred from homology"/>
<dbReference type="AlphaFoldDB" id="A0A0F4Z505"/>
<evidence type="ECO:0000256" key="5">
    <source>
        <dbReference type="SAM" id="MobiDB-lite"/>
    </source>
</evidence>
<accession>A0A0F4Z505</accession>
<dbReference type="RefSeq" id="XP_013331575.1">
    <property type="nucleotide sequence ID" value="XM_013476121.1"/>
</dbReference>
<dbReference type="PROSITE" id="PS00571">
    <property type="entry name" value="AMIDASES"/>
    <property type="match status" value="1"/>
</dbReference>
<evidence type="ECO:0000259" key="6">
    <source>
        <dbReference type="Pfam" id="PF01425"/>
    </source>
</evidence>
<gene>
    <name evidence="7" type="ORF">T310_0997</name>
</gene>
<dbReference type="Gene3D" id="3.90.1300.10">
    <property type="entry name" value="Amidase signature (AS) domain"/>
    <property type="match status" value="2"/>
</dbReference>
<organism evidence="7 8">
    <name type="scientific">Rasamsonia emersonii (strain ATCC 16479 / CBS 393.64 / IMI 116815)</name>
    <dbReference type="NCBI Taxonomy" id="1408163"/>
    <lineage>
        <taxon>Eukaryota</taxon>
        <taxon>Fungi</taxon>
        <taxon>Dikarya</taxon>
        <taxon>Ascomycota</taxon>
        <taxon>Pezizomycotina</taxon>
        <taxon>Eurotiomycetes</taxon>
        <taxon>Eurotiomycetidae</taxon>
        <taxon>Eurotiales</taxon>
        <taxon>Trichocomaceae</taxon>
        <taxon>Rasamsonia</taxon>
    </lineage>
</organism>
<dbReference type="Proteomes" id="UP000053958">
    <property type="component" value="Unassembled WGS sequence"/>
</dbReference>
<comment type="caution">
    <text evidence="7">The sequence shown here is derived from an EMBL/GenBank/DDBJ whole genome shotgun (WGS) entry which is preliminary data.</text>
</comment>
<evidence type="ECO:0000256" key="3">
    <source>
        <dbReference type="ARBA" id="ARBA00012922"/>
    </source>
</evidence>
<comment type="similarity">
    <text evidence="2">Belongs to the amidase family.</text>
</comment>
<dbReference type="InterPro" id="IPR020556">
    <property type="entry name" value="Amidase_CS"/>
</dbReference>
<comment type="catalytic activity">
    <reaction evidence="1">
        <text>a monocarboxylic acid amide + H2O = a monocarboxylate + NH4(+)</text>
        <dbReference type="Rhea" id="RHEA:12020"/>
        <dbReference type="ChEBI" id="CHEBI:15377"/>
        <dbReference type="ChEBI" id="CHEBI:28938"/>
        <dbReference type="ChEBI" id="CHEBI:35757"/>
        <dbReference type="ChEBI" id="CHEBI:83628"/>
        <dbReference type="EC" id="3.5.1.4"/>
    </reaction>
</comment>
<keyword evidence="8" id="KW-1185">Reference proteome</keyword>
<evidence type="ECO:0000256" key="1">
    <source>
        <dbReference type="ARBA" id="ARBA00001311"/>
    </source>
</evidence>
<feature type="domain" description="Amidase" evidence="6">
    <location>
        <begin position="114"/>
        <end position="278"/>
    </location>
</feature>
<dbReference type="OrthoDB" id="6428749at2759"/>
<name>A0A0F4Z505_RASE3</name>
<protein>
    <recommendedName>
        <fullName evidence="3">amidase</fullName>
        <ecNumber evidence="3">3.5.1.4</ecNumber>
    </recommendedName>
</protein>
<dbReference type="STRING" id="1408163.A0A0F4Z505"/>
<evidence type="ECO:0000313" key="8">
    <source>
        <dbReference type="Proteomes" id="UP000053958"/>
    </source>
</evidence>
<dbReference type="InterPro" id="IPR023631">
    <property type="entry name" value="Amidase_dom"/>
</dbReference>
<feature type="region of interest" description="Disordered" evidence="5">
    <location>
        <begin position="375"/>
        <end position="396"/>
    </location>
</feature>
<dbReference type="InterPro" id="IPR036928">
    <property type="entry name" value="AS_sf"/>
</dbReference>
<dbReference type="Pfam" id="PF01425">
    <property type="entry name" value="Amidase"/>
    <property type="match status" value="2"/>
</dbReference>